<keyword evidence="5" id="KW-0238">DNA-binding</keyword>
<evidence type="ECO:0000256" key="7">
    <source>
        <dbReference type="ARBA" id="ARBA00044550"/>
    </source>
</evidence>
<dbReference type="GO" id="GO:0003677">
    <property type="term" value="F:DNA binding"/>
    <property type="evidence" value="ECO:0007669"/>
    <property type="project" value="UniProtKB-KW"/>
</dbReference>
<dbReference type="GO" id="GO:0005524">
    <property type="term" value="F:ATP binding"/>
    <property type="evidence" value="ECO:0007669"/>
    <property type="project" value="UniProtKB-KW"/>
</dbReference>
<evidence type="ECO:0000259" key="9">
    <source>
        <dbReference type="PROSITE" id="PS51194"/>
    </source>
</evidence>
<keyword evidence="3 10" id="KW-0347">Helicase</keyword>
<dbReference type="PROSITE" id="PS00690">
    <property type="entry name" value="DEAH_ATP_HELICASE"/>
    <property type="match status" value="1"/>
</dbReference>
<dbReference type="OrthoDB" id="9763310at2"/>
<evidence type="ECO:0000256" key="5">
    <source>
        <dbReference type="ARBA" id="ARBA00023125"/>
    </source>
</evidence>
<dbReference type="GO" id="GO:0006310">
    <property type="term" value="P:DNA recombination"/>
    <property type="evidence" value="ECO:0007669"/>
    <property type="project" value="InterPro"/>
</dbReference>
<dbReference type="GO" id="GO:0030894">
    <property type="term" value="C:replisome"/>
    <property type="evidence" value="ECO:0007669"/>
    <property type="project" value="TreeGrafter"/>
</dbReference>
<evidence type="ECO:0000313" key="10">
    <source>
        <dbReference type="EMBL" id="GAE28980.1"/>
    </source>
</evidence>
<dbReference type="GO" id="GO:0009378">
    <property type="term" value="F:four-way junction helicase activity"/>
    <property type="evidence" value="ECO:0007669"/>
    <property type="project" value="TreeGrafter"/>
</dbReference>
<dbReference type="RefSeq" id="WP_035340099.1">
    <property type="nucleotide sequence ID" value="NZ_BAUU01000002.1"/>
</dbReference>
<dbReference type="InterPro" id="IPR036388">
    <property type="entry name" value="WH-like_DNA-bd_sf"/>
</dbReference>
<dbReference type="InterPro" id="IPR001650">
    <property type="entry name" value="Helicase_C-like"/>
</dbReference>
<feature type="domain" description="Helicase C-terminal" evidence="9">
    <location>
        <begin position="218"/>
        <end position="362"/>
    </location>
</feature>
<dbReference type="Gene3D" id="1.10.10.10">
    <property type="entry name" value="Winged helix-like DNA-binding domain superfamily/Winged helix DNA-binding domain"/>
    <property type="match status" value="1"/>
</dbReference>
<sequence>MSLEQVLKKKFGYEKFRNDQEPIIRAIMSKRNVLAILPTGTGKSICYQLPALLLDGITIVVSPLLSLMEDQVQELRTSGIKEVVAINSFMRKEDQRRVINNLQRYKLVYVSPEMLQHRHLKSRMLQVQVSLFVVDEAHCISQWGHDFRPDYLRLGDVIQHLGSPPCLAITATATKEVQRDLIAQLSLHNPKRFIQSINRPEIVLSVENCVSTEEKIEKTKKLIHQLEGPGMIYFSSRLWAESMCEQLKKEGHQRAAYYHGGLSTEDRILIQQQFMNEELDVICCTSAFGMGINKKNIRYVLHFHFPIELEAYVQEIGRAARDYAPSIAISFFCEDDRALAKSLIERDTVTMEQLSLLLHRISHYRKINEVPVEDLLVETGCSDTTWRLTVFQLEQLNVINNMIISPFPIDEMTKIMLKSQQKRMAVKLAKWKKTEEYLTSTSCRRNVLLHYFSEEKVRENGYACCDICSFSLSAYNRKKEREHSQEDSTWQEHLKAVFKV</sequence>
<evidence type="ECO:0000256" key="1">
    <source>
        <dbReference type="ARBA" id="ARBA00022741"/>
    </source>
</evidence>
<dbReference type="Pfam" id="PF16124">
    <property type="entry name" value="RecQ_Zn_bind"/>
    <property type="match status" value="1"/>
</dbReference>
<dbReference type="EMBL" id="BAUU01000002">
    <property type="protein sequence ID" value="GAE28980.1"/>
    <property type="molecule type" value="Genomic_DNA"/>
</dbReference>
<dbReference type="GO" id="GO:0043590">
    <property type="term" value="C:bacterial nucleoid"/>
    <property type="evidence" value="ECO:0007669"/>
    <property type="project" value="TreeGrafter"/>
</dbReference>
<proteinExistence type="predicted"/>
<dbReference type="PANTHER" id="PTHR13710">
    <property type="entry name" value="DNA HELICASE RECQ FAMILY MEMBER"/>
    <property type="match status" value="1"/>
</dbReference>
<reference evidence="10" key="1">
    <citation type="journal article" date="2014" name="Genome Announc.">
        <title>Draft Genome Sequences of Three Alkaliphilic Bacillus Strains, Bacillus wakoensis JCM 9140T, Bacillus akibai JCM 9157T, and Bacillus hemicellulosilyticus JCM 9152T.</title>
        <authorList>
            <person name="Yuki M."/>
            <person name="Oshima K."/>
            <person name="Suda W."/>
            <person name="Oshida Y."/>
            <person name="Kitamura K."/>
            <person name="Iida T."/>
            <person name="Hattori M."/>
            <person name="Ohkuma M."/>
        </authorList>
    </citation>
    <scope>NUCLEOTIDE SEQUENCE [LARGE SCALE GENOMIC DNA]</scope>
    <source>
        <strain evidence="10">JCM 9152</strain>
    </source>
</reference>
<comment type="caution">
    <text evidence="10">The sequence shown here is derived from an EMBL/GenBank/DDBJ whole genome shotgun (WGS) entry which is preliminary data.</text>
</comment>
<dbReference type="InterPro" id="IPR032284">
    <property type="entry name" value="RecQ_Zn-bd"/>
</dbReference>
<dbReference type="InterPro" id="IPR004589">
    <property type="entry name" value="DNA_helicase_ATP-dep_RecQ"/>
</dbReference>
<keyword evidence="11" id="KW-1185">Reference proteome</keyword>
<evidence type="ECO:0000256" key="2">
    <source>
        <dbReference type="ARBA" id="ARBA00022801"/>
    </source>
</evidence>
<dbReference type="InterPro" id="IPR002464">
    <property type="entry name" value="DNA/RNA_helicase_DEAH_CS"/>
</dbReference>
<dbReference type="Proteomes" id="UP000018895">
    <property type="component" value="Unassembled WGS sequence"/>
</dbReference>
<organism evidence="10 11">
    <name type="scientific">Halalkalibacter hemicellulosilyticusJCM 9152</name>
    <dbReference type="NCBI Taxonomy" id="1236971"/>
    <lineage>
        <taxon>Bacteria</taxon>
        <taxon>Bacillati</taxon>
        <taxon>Bacillota</taxon>
        <taxon>Bacilli</taxon>
        <taxon>Bacillales</taxon>
        <taxon>Bacillaceae</taxon>
        <taxon>Halalkalibacter</taxon>
    </lineage>
</organism>
<dbReference type="SMART" id="SM00487">
    <property type="entry name" value="DEXDc"/>
    <property type="match status" value="1"/>
</dbReference>
<dbReference type="Pfam" id="PF00271">
    <property type="entry name" value="Helicase_C"/>
    <property type="match status" value="1"/>
</dbReference>
<feature type="domain" description="Helicase ATP-binding" evidence="8">
    <location>
        <begin position="24"/>
        <end position="191"/>
    </location>
</feature>
<dbReference type="AlphaFoldDB" id="W4QAE9"/>
<dbReference type="FunFam" id="3.40.50.300:FF:001363">
    <property type="entry name" value="ATP-dependent DNA helicase RecQ"/>
    <property type="match status" value="1"/>
</dbReference>
<evidence type="ECO:0000259" key="8">
    <source>
        <dbReference type="PROSITE" id="PS51192"/>
    </source>
</evidence>
<dbReference type="PROSITE" id="PS51192">
    <property type="entry name" value="HELICASE_ATP_BIND_1"/>
    <property type="match status" value="1"/>
</dbReference>
<evidence type="ECO:0000256" key="6">
    <source>
        <dbReference type="ARBA" id="ARBA00044535"/>
    </source>
</evidence>
<dbReference type="InterPro" id="IPR011545">
    <property type="entry name" value="DEAD/DEAH_box_helicase_dom"/>
</dbReference>
<dbReference type="GO" id="GO:0043138">
    <property type="term" value="F:3'-5' DNA helicase activity"/>
    <property type="evidence" value="ECO:0007669"/>
    <property type="project" value="TreeGrafter"/>
</dbReference>
<evidence type="ECO:0000313" key="11">
    <source>
        <dbReference type="Proteomes" id="UP000018895"/>
    </source>
</evidence>
<dbReference type="SMART" id="SM00490">
    <property type="entry name" value="HELICc"/>
    <property type="match status" value="1"/>
</dbReference>
<dbReference type="SUPFAM" id="SSF52540">
    <property type="entry name" value="P-loop containing nucleoside triphosphate hydrolases"/>
    <property type="match status" value="1"/>
</dbReference>
<keyword evidence="2" id="KW-0378">Hydrolase</keyword>
<dbReference type="Gene3D" id="3.40.50.300">
    <property type="entry name" value="P-loop containing nucleotide triphosphate hydrolases"/>
    <property type="match status" value="2"/>
</dbReference>
<dbReference type="STRING" id="1236971.JCM9152_319"/>
<keyword evidence="1" id="KW-0547">Nucleotide-binding</keyword>
<dbReference type="CDD" id="cd17920">
    <property type="entry name" value="DEXHc_RecQ"/>
    <property type="match status" value="1"/>
</dbReference>
<dbReference type="NCBIfam" id="TIGR00614">
    <property type="entry name" value="recQ_fam"/>
    <property type="match status" value="1"/>
</dbReference>
<evidence type="ECO:0000256" key="3">
    <source>
        <dbReference type="ARBA" id="ARBA00022806"/>
    </source>
</evidence>
<evidence type="ECO:0000256" key="4">
    <source>
        <dbReference type="ARBA" id="ARBA00022840"/>
    </source>
</evidence>
<protein>
    <recommendedName>
        <fullName evidence="6">ATP-dependent DNA helicase RecQ</fullName>
    </recommendedName>
    <alternativeName>
        <fullName evidence="7">DNA 3'-5' helicase RecQ</fullName>
    </alternativeName>
</protein>
<keyword evidence="4" id="KW-0067">ATP-binding</keyword>
<dbReference type="PROSITE" id="PS51194">
    <property type="entry name" value="HELICASE_CTER"/>
    <property type="match status" value="1"/>
</dbReference>
<dbReference type="GO" id="GO:0016787">
    <property type="term" value="F:hydrolase activity"/>
    <property type="evidence" value="ECO:0007669"/>
    <property type="project" value="UniProtKB-KW"/>
</dbReference>
<name>W4QAE9_9BACI</name>
<dbReference type="InterPro" id="IPR027417">
    <property type="entry name" value="P-loop_NTPase"/>
</dbReference>
<gene>
    <name evidence="10" type="ORF">JCM9152_319</name>
</gene>
<dbReference type="GO" id="GO:0005737">
    <property type="term" value="C:cytoplasm"/>
    <property type="evidence" value="ECO:0007669"/>
    <property type="project" value="TreeGrafter"/>
</dbReference>
<accession>W4QAE9</accession>
<dbReference type="PANTHER" id="PTHR13710:SF84">
    <property type="entry name" value="ATP-DEPENDENT DNA HELICASE RECS-RELATED"/>
    <property type="match status" value="1"/>
</dbReference>
<dbReference type="GO" id="GO:0006281">
    <property type="term" value="P:DNA repair"/>
    <property type="evidence" value="ECO:0007669"/>
    <property type="project" value="TreeGrafter"/>
</dbReference>
<dbReference type="InterPro" id="IPR014001">
    <property type="entry name" value="Helicase_ATP-bd"/>
</dbReference>
<dbReference type="Pfam" id="PF00270">
    <property type="entry name" value="DEAD"/>
    <property type="match status" value="1"/>
</dbReference>